<sequence>MIVDPAVLAYALPHQRPCHMWAKKSLFANKWASRVITAFGGIPVDRATKNNQSLFQITFDTLQSGGVIGSFPEGTSYTLPHMLPLKDGTSWAALQYAVQLEDRQEEEFTTLETLGHERQQLQIVPTGITYTDKRRWRSGCIVMFGEAIDVQSYVADFRKDERQTVKALTHDLTQAFRKLTINAPDWEAHLLGTKACAVAFSEVTELPPEYFVRVNQDWIDFFVNYASQPDVEALRQLVLDYVRGMDSLKLTDRDMQMLLQCTGQQRWSATTVAAPLLENVAKLIVEIPVSLPALAIHLPIYALAKLAERYERHEESRAQIKIVTTLVVFPPAYLALFWWVWHHVFLGSFSGFIASAVLILTYALYHLAYVDFRYDTFKGTVAIFRVVCVLLGYGQHSGKGQMEKLIVCRQRLSQTLLDMVQRYSEQVPGQANSGISPSAVNVASPPLKFVRHALTSC</sequence>
<dbReference type="PANTHER" id="PTHR31605:SF0">
    <property type="entry name" value="GLYCEROL-3-PHOSPHATE O-ACYLTRANSFERASE 1"/>
    <property type="match status" value="1"/>
</dbReference>
<dbReference type="SUPFAM" id="SSF69593">
    <property type="entry name" value="Glycerol-3-phosphate (1)-acyltransferase"/>
    <property type="match status" value="1"/>
</dbReference>
<dbReference type="EMBL" id="JANBPY010000452">
    <property type="protein sequence ID" value="KAJ1966788.1"/>
    <property type="molecule type" value="Genomic_DNA"/>
</dbReference>
<dbReference type="InterPro" id="IPR002123">
    <property type="entry name" value="Plipid/glycerol_acylTrfase"/>
</dbReference>
<keyword evidence="1" id="KW-0812">Transmembrane</keyword>
<dbReference type="GO" id="GO:0004366">
    <property type="term" value="F:glycerol-3-phosphate O-acyltransferase activity"/>
    <property type="evidence" value="ECO:0007669"/>
    <property type="project" value="TreeGrafter"/>
</dbReference>
<organism evidence="3 4">
    <name type="scientific">Dispira parvispora</name>
    <dbReference type="NCBI Taxonomy" id="1520584"/>
    <lineage>
        <taxon>Eukaryota</taxon>
        <taxon>Fungi</taxon>
        <taxon>Fungi incertae sedis</taxon>
        <taxon>Zoopagomycota</taxon>
        <taxon>Kickxellomycotina</taxon>
        <taxon>Dimargaritomycetes</taxon>
        <taxon>Dimargaritales</taxon>
        <taxon>Dimargaritaceae</taxon>
        <taxon>Dispira</taxon>
    </lineage>
</organism>
<dbReference type="GO" id="GO:0016287">
    <property type="term" value="F:glycerone-phosphate O-acyltransferase activity"/>
    <property type="evidence" value="ECO:0007669"/>
    <property type="project" value="TreeGrafter"/>
</dbReference>
<reference evidence="3" key="1">
    <citation type="submission" date="2022-07" db="EMBL/GenBank/DDBJ databases">
        <title>Phylogenomic reconstructions and comparative analyses of Kickxellomycotina fungi.</title>
        <authorList>
            <person name="Reynolds N.K."/>
            <person name="Stajich J.E."/>
            <person name="Barry K."/>
            <person name="Grigoriev I.V."/>
            <person name="Crous P."/>
            <person name="Smith M.E."/>
        </authorList>
    </citation>
    <scope>NUCLEOTIDE SEQUENCE</scope>
    <source>
        <strain evidence="3">RSA 1196</strain>
    </source>
</reference>
<dbReference type="Proteomes" id="UP001150925">
    <property type="component" value="Unassembled WGS sequence"/>
</dbReference>
<dbReference type="AlphaFoldDB" id="A0A9W8AU80"/>
<dbReference type="PANTHER" id="PTHR31605">
    <property type="entry name" value="GLYCEROL-3-PHOSPHATE O-ACYLTRANSFERASE 1"/>
    <property type="match status" value="1"/>
</dbReference>
<dbReference type="Pfam" id="PF01553">
    <property type="entry name" value="Acyltransferase"/>
    <property type="match status" value="1"/>
</dbReference>
<feature type="transmembrane region" description="Helical" evidence="1">
    <location>
        <begin position="289"/>
        <end position="307"/>
    </location>
</feature>
<feature type="domain" description="Phospholipid/glycerol acyltransferase" evidence="2">
    <location>
        <begin position="1"/>
        <end position="131"/>
    </location>
</feature>
<protein>
    <recommendedName>
        <fullName evidence="2">Phospholipid/glycerol acyltransferase domain-containing protein</fullName>
    </recommendedName>
</protein>
<dbReference type="GO" id="GO:0008654">
    <property type="term" value="P:phospholipid biosynthetic process"/>
    <property type="evidence" value="ECO:0007669"/>
    <property type="project" value="TreeGrafter"/>
</dbReference>
<comment type="caution">
    <text evidence="3">The sequence shown here is derived from an EMBL/GenBank/DDBJ whole genome shotgun (WGS) entry which is preliminary data.</text>
</comment>
<evidence type="ECO:0000313" key="3">
    <source>
        <dbReference type="EMBL" id="KAJ1966788.1"/>
    </source>
</evidence>
<dbReference type="InterPro" id="IPR052744">
    <property type="entry name" value="GPAT/DAPAT"/>
</dbReference>
<dbReference type="SMART" id="SM00563">
    <property type="entry name" value="PlsC"/>
    <property type="match status" value="1"/>
</dbReference>
<feature type="transmembrane region" description="Helical" evidence="1">
    <location>
        <begin position="319"/>
        <end position="339"/>
    </location>
</feature>
<keyword evidence="4" id="KW-1185">Reference proteome</keyword>
<evidence type="ECO:0000259" key="2">
    <source>
        <dbReference type="SMART" id="SM00563"/>
    </source>
</evidence>
<keyword evidence="1" id="KW-0472">Membrane</keyword>
<keyword evidence="1" id="KW-1133">Transmembrane helix</keyword>
<evidence type="ECO:0000313" key="4">
    <source>
        <dbReference type="Proteomes" id="UP001150925"/>
    </source>
</evidence>
<name>A0A9W8AU80_9FUNG</name>
<proteinExistence type="predicted"/>
<evidence type="ECO:0000256" key="1">
    <source>
        <dbReference type="SAM" id="Phobius"/>
    </source>
</evidence>
<accession>A0A9W8AU80</accession>
<dbReference type="OrthoDB" id="5567124at2759"/>
<gene>
    <name evidence="3" type="ORF">IWQ62_002250</name>
</gene>
<feature type="transmembrane region" description="Helical" evidence="1">
    <location>
        <begin position="345"/>
        <end position="365"/>
    </location>
</feature>